<dbReference type="SUPFAM" id="SSF103473">
    <property type="entry name" value="MFS general substrate transporter"/>
    <property type="match status" value="1"/>
</dbReference>
<dbReference type="Gene3D" id="1.20.1250.20">
    <property type="entry name" value="MFS general substrate transporter like domains"/>
    <property type="match status" value="1"/>
</dbReference>
<dbReference type="Pfam" id="PF05977">
    <property type="entry name" value="MFS_3"/>
    <property type="match status" value="1"/>
</dbReference>
<comment type="subcellular location">
    <subcellularLocation>
        <location evidence="1">Cell membrane</location>
        <topology evidence="1">Multi-pass membrane protein</topology>
    </subcellularLocation>
</comment>
<feature type="transmembrane region" description="Helical" evidence="7">
    <location>
        <begin position="63"/>
        <end position="82"/>
    </location>
</feature>
<organism evidence="8 9">
    <name type="scientific">Paradesertivirga mongoliensis</name>
    <dbReference type="NCBI Taxonomy" id="2100740"/>
    <lineage>
        <taxon>Bacteria</taxon>
        <taxon>Pseudomonadati</taxon>
        <taxon>Bacteroidota</taxon>
        <taxon>Sphingobacteriia</taxon>
        <taxon>Sphingobacteriales</taxon>
        <taxon>Sphingobacteriaceae</taxon>
        <taxon>Paradesertivirga</taxon>
    </lineage>
</organism>
<keyword evidence="3" id="KW-1003">Cell membrane</keyword>
<reference evidence="9" key="1">
    <citation type="journal article" date="2019" name="Int. J. Syst. Evol. Microbiol.">
        <title>The Global Catalogue of Microorganisms (GCM) 10K type strain sequencing project: providing services to taxonomists for standard genome sequencing and annotation.</title>
        <authorList>
            <consortium name="The Broad Institute Genomics Platform"/>
            <consortium name="The Broad Institute Genome Sequencing Center for Infectious Disease"/>
            <person name="Wu L."/>
            <person name="Ma J."/>
        </authorList>
    </citation>
    <scope>NUCLEOTIDE SEQUENCE [LARGE SCALE GENOMIC DNA]</scope>
    <source>
        <strain evidence="9">KCTC 42217</strain>
    </source>
</reference>
<dbReference type="Proteomes" id="UP001597387">
    <property type="component" value="Unassembled WGS sequence"/>
</dbReference>
<protein>
    <submittedName>
        <fullName evidence="8">MFS transporter</fullName>
    </submittedName>
</protein>
<feature type="transmembrane region" description="Helical" evidence="7">
    <location>
        <begin position="241"/>
        <end position="264"/>
    </location>
</feature>
<feature type="transmembrane region" description="Helical" evidence="7">
    <location>
        <begin position="94"/>
        <end position="114"/>
    </location>
</feature>
<keyword evidence="2" id="KW-0813">Transport</keyword>
<feature type="transmembrane region" description="Helical" evidence="7">
    <location>
        <begin position="169"/>
        <end position="187"/>
    </location>
</feature>
<keyword evidence="5 7" id="KW-1133">Transmembrane helix</keyword>
<comment type="caution">
    <text evidence="8">The sequence shown here is derived from an EMBL/GenBank/DDBJ whole genome shotgun (WGS) entry which is preliminary data.</text>
</comment>
<dbReference type="PANTHER" id="PTHR23513:SF9">
    <property type="entry name" value="ENTEROBACTIN EXPORTER ENTS"/>
    <property type="match status" value="1"/>
</dbReference>
<gene>
    <name evidence="8" type="ORF">ACFSJU_05085</name>
</gene>
<sequence length="429" mass="47244">MDNIDPDKTTIPEKKDPYAALRFAEFRSFLTIRFFLTFAYQIQAVVIGWHIFKLTKDELSLGLIGLAEAIPALSFALYGGYVADKSEKTKMLKYILAAMFFSSLVIFLVTLPAYSSRISESATVWVMYSMIFTIGIARGFMGPTVFSIMAQIIPREHYANSSTWNSTGWQIASVGGPAFGGLIYAYYGVSVTFFLILVFIALSFGCTFFLKKQPPQFIPKENIYKSLSEGIRFVFGSRMMLGAMSLDLFSVFFGGAVALIPVVASEVLNVGPEQYGIMRAAPAVGAVLTMLIMARHSPMNKPWRNLLFAVTGFGISIICYGLSTSFYLTLVFLFFEGVFDSISVVIRSTIMQLLTPENMRGRVSSVNSMFIGSSNELGAFESGLTAKLMGTVPAIVFGGSMTLFIVTLTWLKTKKLVPLGLKEIHAPET</sequence>
<dbReference type="EMBL" id="JBHUHZ010000001">
    <property type="protein sequence ID" value="MFD2161757.1"/>
    <property type="molecule type" value="Genomic_DNA"/>
</dbReference>
<evidence type="ECO:0000256" key="2">
    <source>
        <dbReference type="ARBA" id="ARBA00022448"/>
    </source>
</evidence>
<dbReference type="RefSeq" id="WP_255898618.1">
    <property type="nucleotide sequence ID" value="NZ_JAFMZO010000001.1"/>
</dbReference>
<evidence type="ECO:0000256" key="7">
    <source>
        <dbReference type="SAM" id="Phobius"/>
    </source>
</evidence>
<evidence type="ECO:0000313" key="9">
    <source>
        <dbReference type="Proteomes" id="UP001597387"/>
    </source>
</evidence>
<feature type="transmembrane region" description="Helical" evidence="7">
    <location>
        <begin position="193"/>
        <end position="210"/>
    </location>
</feature>
<evidence type="ECO:0000313" key="8">
    <source>
        <dbReference type="EMBL" id="MFD2161757.1"/>
    </source>
</evidence>
<feature type="transmembrane region" description="Helical" evidence="7">
    <location>
        <begin position="276"/>
        <end position="294"/>
    </location>
</feature>
<feature type="transmembrane region" description="Helical" evidence="7">
    <location>
        <begin position="126"/>
        <end position="148"/>
    </location>
</feature>
<keyword evidence="6 7" id="KW-0472">Membrane</keyword>
<name>A0ABW4ZJF9_9SPHI</name>
<dbReference type="CDD" id="cd06173">
    <property type="entry name" value="MFS_MefA_like"/>
    <property type="match status" value="1"/>
</dbReference>
<evidence type="ECO:0000256" key="3">
    <source>
        <dbReference type="ARBA" id="ARBA00022475"/>
    </source>
</evidence>
<feature type="transmembrane region" description="Helical" evidence="7">
    <location>
        <begin position="306"/>
        <end position="335"/>
    </location>
</feature>
<evidence type="ECO:0000256" key="5">
    <source>
        <dbReference type="ARBA" id="ARBA00022989"/>
    </source>
</evidence>
<evidence type="ECO:0000256" key="4">
    <source>
        <dbReference type="ARBA" id="ARBA00022692"/>
    </source>
</evidence>
<proteinExistence type="predicted"/>
<keyword evidence="4 7" id="KW-0812">Transmembrane</keyword>
<dbReference type="InterPro" id="IPR010290">
    <property type="entry name" value="TM_effector"/>
</dbReference>
<feature type="transmembrane region" description="Helical" evidence="7">
    <location>
        <begin position="392"/>
        <end position="411"/>
    </location>
</feature>
<dbReference type="PANTHER" id="PTHR23513">
    <property type="entry name" value="INTEGRAL MEMBRANE EFFLUX PROTEIN-RELATED"/>
    <property type="match status" value="1"/>
</dbReference>
<evidence type="ECO:0000256" key="6">
    <source>
        <dbReference type="ARBA" id="ARBA00023136"/>
    </source>
</evidence>
<keyword evidence="9" id="KW-1185">Reference proteome</keyword>
<evidence type="ECO:0000256" key="1">
    <source>
        <dbReference type="ARBA" id="ARBA00004651"/>
    </source>
</evidence>
<feature type="transmembrane region" description="Helical" evidence="7">
    <location>
        <begin position="30"/>
        <end position="51"/>
    </location>
</feature>
<dbReference type="InterPro" id="IPR036259">
    <property type="entry name" value="MFS_trans_sf"/>
</dbReference>
<accession>A0ABW4ZJF9</accession>